<dbReference type="Proteomes" id="UP000243540">
    <property type="component" value="Unassembled WGS sequence"/>
</dbReference>
<dbReference type="NCBIfam" id="TIGR00188">
    <property type="entry name" value="rnpA"/>
    <property type="match status" value="1"/>
</dbReference>
<name>A0A1Y2SUM0_9BIFI</name>
<keyword evidence="5 6" id="KW-0694">RNA-binding</keyword>
<evidence type="ECO:0000313" key="9">
    <source>
        <dbReference type="Proteomes" id="UP000243540"/>
    </source>
</evidence>
<evidence type="ECO:0000256" key="5">
    <source>
        <dbReference type="ARBA" id="ARBA00022884"/>
    </source>
</evidence>
<comment type="subunit">
    <text evidence="6">Consists of a catalytic RNA component (M1 or rnpB) and a protein subunit.</text>
</comment>
<keyword evidence="3 6" id="KW-0255">Endonuclease</keyword>
<evidence type="ECO:0000256" key="4">
    <source>
        <dbReference type="ARBA" id="ARBA00022801"/>
    </source>
</evidence>
<dbReference type="Gene3D" id="3.30.230.10">
    <property type="match status" value="1"/>
</dbReference>
<keyword evidence="1 6" id="KW-0819">tRNA processing</keyword>
<protein>
    <recommendedName>
        <fullName evidence="6 7">Ribonuclease P protein component</fullName>
        <shortName evidence="6">RNase P protein</shortName>
        <shortName evidence="6">RNaseP protein</shortName>
        <ecNumber evidence="6 7">3.1.26.5</ecNumber>
    </recommendedName>
    <alternativeName>
        <fullName evidence="6">Protein C5</fullName>
    </alternativeName>
</protein>
<dbReference type="EMBL" id="NEKC01000008">
    <property type="protein sequence ID" value="OTA29156.1"/>
    <property type="molecule type" value="Genomic_DNA"/>
</dbReference>
<comment type="caution">
    <text evidence="8">The sequence shown here is derived from an EMBL/GenBank/DDBJ whole genome shotgun (WGS) entry which is preliminary data.</text>
</comment>
<dbReference type="PANTHER" id="PTHR33992:SF1">
    <property type="entry name" value="RIBONUCLEASE P PROTEIN COMPONENT"/>
    <property type="match status" value="1"/>
</dbReference>
<dbReference type="GO" id="GO:0000049">
    <property type="term" value="F:tRNA binding"/>
    <property type="evidence" value="ECO:0007669"/>
    <property type="project" value="UniProtKB-UniRule"/>
</dbReference>
<dbReference type="AlphaFoldDB" id="A0A1Y2SUM0"/>
<evidence type="ECO:0000256" key="7">
    <source>
        <dbReference type="NCBIfam" id="TIGR00188"/>
    </source>
</evidence>
<dbReference type="STRING" id="1160091.B9T39_04560"/>
<comment type="similarity">
    <text evidence="6">Belongs to the RnpA family.</text>
</comment>
<sequence length="132" mass="14845">MERLQSHQDFTAVLRKRQRVSTHDIVVHFLVTSTPQSSDSKNQMDDLVSSTAVHRLGLAVSKSVGHAVQRNTVKRRFRVLARRYEHLLPAGYGIDCVMRAKPGCYSVPFSDLEPQVEKALTKIASIVDSQKD</sequence>
<evidence type="ECO:0000256" key="2">
    <source>
        <dbReference type="ARBA" id="ARBA00022722"/>
    </source>
</evidence>
<dbReference type="PANTHER" id="PTHR33992">
    <property type="entry name" value="RIBONUCLEASE P PROTEIN COMPONENT"/>
    <property type="match status" value="1"/>
</dbReference>
<dbReference type="GO" id="GO:0004526">
    <property type="term" value="F:ribonuclease P activity"/>
    <property type="evidence" value="ECO:0007669"/>
    <property type="project" value="UniProtKB-UniRule"/>
</dbReference>
<comment type="catalytic activity">
    <reaction evidence="6">
        <text>Endonucleolytic cleavage of RNA, removing 5'-extranucleotides from tRNA precursor.</text>
        <dbReference type="EC" id="3.1.26.5"/>
    </reaction>
</comment>
<dbReference type="InterPro" id="IPR020568">
    <property type="entry name" value="Ribosomal_Su5_D2-typ_SF"/>
</dbReference>
<dbReference type="InterPro" id="IPR000100">
    <property type="entry name" value="RNase_P"/>
</dbReference>
<keyword evidence="2 6" id="KW-0540">Nuclease</keyword>
<evidence type="ECO:0000256" key="1">
    <source>
        <dbReference type="ARBA" id="ARBA00022694"/>
    </source>
</evidence>
<dbReference type="RefSeq" id="WP_086106637.1">
    <property type="nucleotide sequence ID" value="NZ_NEKB01000006.1"/>
</dbReference>
<evidence type="ECO:0000256" key="3">
    <source>
        <dbReference type="ARBA" id="ARBA00022759"/>
    </source>
</evidence>
<dbReference type="OrthoDB" id="196964at2"/>
<evidence type="ECO:0000256" key="6">
    <source>
        <dbReference type="HAMAP-Rule" id="MF_00227"/>
    </source>
</evidence>
<dbReference type="Pfam" id="PF00825">
    <property type="entry name" value="Ribonuclease_P"/>
    <property type="match status" value="1"/>
</dbReference>
<dbReference type="SUPFAM" id="SSF54211">
    <property type="entry name" value="Ribosomal protein S5 domain 2-like"/>
    <property type="match status" value="1"/>
</dbReference>
<dbReference type="GO" id="GO:0030677">
    <property type="term" value="C:ribonuclease P complex"/>
    <property type="evidence" value="ECO:0007669"/>
    <property type="project" value="TreeGrafter"/>
</dbReference>
<proteinExistence type="inferred from homology"/>
<organism evidence="8 9">
    <name type="scientific">Alloscardovia macacae</name>
    <dbReference type="NCBI Taxonomy" id="1160091"/>
    <lineage>
        <taxon>Bacteria</taxon>
        <taxon>Bacillati</taxon>
        <taxon>Actinomycetota</taxon>
        <taxon>Actinomycetes</taxon>
        <taxon>Bifidobacteriales</taxon>
        <taxon>Bifidobacteriaceae</taxon>
        <taxon>Alloscardovia</taxon>
    </lineage>
</organism>
<dbReference type="HAMAP" id="MF_00227">
    <property type="entry name" value="RNase_P"/>
    <property type="match status" value="1"/>
</dbReference>
<gene>
    <name evidence="6" type="primary">rnpA</name>
    <name evidence="8" type="ORF">B9T39_04560</name>
</gene>
<reference evidence="8 9" key="1">
    <citation type="submission" date="2017-04" db="EMBL/GenBank/DDBJ databases">
        <title>Draft genome sequences of Alloscardovia macacae UMA81211 and UMA81212 isolated from the feces of a rhesus macaque (Macaca mulatta).</title>
        <authorList>
            <person name="Albert K."/>
            <person name="Sela D.A."/>
        </authorList>
    </citation>
    <scope>NUCLEOTIDE SEQUENCE [LARGE SCALE GENOMIC DNA]</scope>
    <source>
        <strain evidence="8 9">UMA81212</strain>
    </source>
</reference>
<dbReference type="EC" id="3.1.26.5" evidence="6 7"/>
<accession>A0A1Y2SUM0</accession>
<dbReference type="InterPro" id="IPR014721">
    <property type="entry name" value="Ribsml_uS5_D2-typ_fold_subgr"/>
</dbReference>
<keyword evidence="4 6" id="KW-0378">Hydrolase</keyword>
<comment type="function">
    <text evidence="6">RNaseP catalyzes the removal of the 5'-leader sequence from pre-tRNA to produce the mature 5'-terminus. It can also cleave other RNA substrates such as 4.5S RNA. The protein component plays an auxiliary but essential role in vivo by binding to the 5'-leader sequence and broadening the substrate specificity of the ribozyme.</text>
</comment>
<evidence type="ECO:0000313" key="8">
    <source>
        <dbReference type="EMBL" id="OTA29156.1"/>
    </source>
</evidence>
<dbReference type="GO" id="GO:0001682">
    <property type="term" value="P:tRNA 5'-leader removal"/>
    <property type="evidence" value="ECO:0007669"/>
    <property type="project" value="UniProtKB-UniRule"/>
</dbReference>
<dbReference type="GO" id="GO:0042781">
    <property type="term" value="F:3'-tRNA processing endoribonuclease activity"/>
    <property type="evidence" value="ECO:0007669"/>
    <property type="project" value="TreeGrafter"/>
</dbReference>